<evidence type="ECO:0000313" key="4">
    <source>
        <dbReference type="EMBL" id="RFS20135.1"/>
    </source>
</evidence>
<proteinExistence type="inferred from homology"/>
<dbReference type="InterPro" id="IPR050792">
    <property type="entry name" value="ADP-ribosylglycohydrolase"/>
</dbReference>
<dbReference type="SUPFAM" id="SSF101478">
    <property type="entry name" value="ADP-ribosylglycohydrolase"/>
    <property type="match status" value="1"/>
</dbReference>
<gene>
    <name evidence="4" type="ORF">DVR12_20685</name>
</gene>
<dbReference type="InterPro" id="IPR005502">
    <property type="entry name" value="Ribosyl_crysJ1"/>
</dbReference>
<protein>
    <recommendedName>
        <fullName evidence="6">ADP-ribosylglycohydrolase</fullName>
    </recommendedName>
</protein>
<comment type="similarity">
    <text evidence="1">Belongs to the ADP-ribosylglycohydrolase family.</text>
</comment>
<dbReference type="Proteomes" id="UP000260644">
    <property type="component" value="Unassembled WGS sequence"/>
</dbReference>
<keyword evidence="3" id="KW-0479">Metal-binding</keyword>
<dbReference type="AlphaFoldDB" id="A0A3E1Y5Y3"/>
<feature type="binding site" evidence="3">
    <location>
        <position position="61"/>
    </location>
    <ligand>
        <name>Mg(2+)</name>
        <dbReference type="ChEBI" id="CHEBI:18420"/>
        <label>1</label>
    </ligand>
</feature>
<comment type="caution">
    <text evidence="4">The sequence shown here is derived from an EMBL/GenBank/DDBJ whole genome shotgun (WGS) entry which is preliminary data.</text>
</comment>
<dbReference type="EMBL" id="QPMM01000011">
    <property type="protein sequence ID" value="RFS20135.1"/>
    <property type="molecule type" value="Genomic_DNA"/>
</dbReference>
<feature type="binding site" evidence="3">
    <location>
        <position position="60"/>
    </location>
    <ligand>
        <name>Mg(2+)</name>
        <dbReference type="ChEBI" id="CHEBI:18420"/>
        <label>1</label>
    </ligand>
</feature>
<sequence length="309" mass="33739">MNCQIGLENIKYSSIIMINNFKDKLLGCLVGGAVGDAVGSYYESQSTIKEVSYEHIYGITDDTQLTLATCEAIISNKYLTPDKVAQHLLQWYNKGLLRGLGASTLKALRDLQMGAHWGLSGRGGEYAAGNGAAMRIAPLAFVLNVPEQRQLIRDICYITHKNEEAYVGALSILYVLHYTLNDVEQDKLMNKVISEIPDTQVRDNLISIAKEEYSIQEAAKLLGTSGFVAASVPFSIYASQQVSKIGFQNVITQIIKCGGDTDTNASLAGQIMGTTIGYNALPTEIISIFNKIPESSYIIKVANNIEPKI</sequence>
<feature type="binding site" evidence="3">
    <location>
        <position position="260"/>
    </location>
    <ligand>
        <name>Mg(2+)</name>
        <dbReference type="ChEBI" id="CHEBI:18420"/>
        <label>1</label>
    </ligand>
</feature>
<evidence type="ECO:0000256" key="1">
    <source>
        <dbReference type="ARBA" id="ARBA00010702"/>
    </source>
</evidence>
<evidence type="ECO:0000313" key="5">
    <source>
        <dbReference type="Proteomes" id="UP000260644"/>
    </source>
</evidence>
<dbReference type="GO" id="GO:0016787">
    <property type="term" value="F:hydrolase activity"/>
    <property type="evidence" value="ECO:0007669"/>
    <property type="project" value="UniProtKB-KW"/>
</dbReference>
<dbReference type="Gene3D" id="1.10.4080.10">
    <property type="entry name" value="ADP-ribosylation/Crystallin J1"/>
    <property type="match status" value="1"/>
</dbReference>
<name>A0A3E1Y5Y3_9BACT</name>
<organism evidence="4 5">
    <name type="scientific">Chitinophaga silvatica</name>
    <dbReference type="NCBI Taxonomy" id="2282649"/>
    <lineage>
        <taxon>Bacteria</taxon>
        <taxon>Pseudomonadati</taxon>
        <taxon>Bacteroidota</taxon>
        <taxon>Chitinophagia</taxon>
        <taxon>Chitinophagales</taxon>
        <taxon>Chitinophagaceae</taxon>
        <taxon>Chitinophaga</taxon>
    </lineage>
</organism>
<dbReference type="Pfam" id="PF03747">
    <property type="entry name" value="ADP_ribosyl_GH"/>
    <property type="match status" value="1"/>
</dbReference>
<reference evidence="4 5" key="1">
    <citation type="submission" date="2018-07" db="EMBL/GenBank/DDBJ databases">
        <title>Chitinophaga K2CV101002-2 sp. nov., isolated from a monsoon evergreen broad-leaved forest soil.</title>
        <authorList>
            <person name="Lv Y."/>
        </authorList>
    </citation>
    <scope>NUCLEOTIDE SEQUENCE [LARGE SCALE GENOMIC DNA]</scope>
    <source>
        <strain evidence="4 5">GDMCC 1.1288</strain>
    </source>
</reference>
<comment type="cofactor">
    <cofactor evidence="3">
        <name>Mg(2+)</name>
        <dbReference type="ChEBI" id="CHEBI:18420"/>
    </cofactor>
    <text evidence="3">Binds 2 magnesium ions per subunit.</text>
</comment>
<dbReference type="PANTHER" id="PTHR16222">
    <property type="entry name" value="ADP-RIBOSYLGLYCOHYDROLASE"/>
    <property type="match status" value="1"/>
</dbReference>
<accession>A0A3E1Y5Y3</accession>
<dbReference type="InterPro" id="IPR036705">
    <property type="entry name" value="Ribosyl_crysJ1_sf"/>
</dbReference>
<keyword evidence="5" id="KW-1185">Reference proteome</keyword>
<keyword evidence="2" id="KW-0378">Hydrolase</keyword>
<evidence type="ECO:0008006" key="6">
    <source>
        <dbReference type="Google" id="ProtNLM"/>
    </source>
</evidence>
<evidence type="ECO:0000256" key="3">
    <source>
        <dbReference type="PIRSR" id="PIRSR605502-1"/>
    </source>
</evidence>
<dbReference type="GO" id="GO:0046872">
    <property type="term" value="F:metal ion binding"/>
    <property type="evidence" value="ECO:0007669"/>
    <property type="project" value="UniProtKB-KW"/>
</dbReference>
<feature type="binding site" evidence="3">
    <location>
        <position position="262"/>
    </location>
    <ligand>
        <name>Mg(2+)</name>
        <dbReference type="ChEBI" id="CHEBI:18420"/>
        <label>1</label>
    </ligand>
</feature>
<feature type="binding site" evidence="3">
    <location>
        <position position="62"/>
    </location>
    <ligand>
        <name>Mg(2+)</name>
        <dbReference type="ChEBI" id="CHEBI:18420"/>
        <label>1</label>
    </ligand>
</feature>
<dbReference type="PANTHER" id="PTHR16222:SF24">
    <property type="entry name" value="ADP-RIBOSYLHYDROLASE ARH3"/>
    <property type="match status" value="1"/>
</dbReference>
<feature type="binding site" evidence="3">
    <location>
        <position position="263"/>
    </location>
    <ligand>
        <name>Mg(2+)</name>
        <dbReference type="ChEBI" id="CHEBI:18420"/>
        <label>1</label>
    </ligand>
</feature>
<evidence type="ECO:0000256" key="2">
    <source>
        <dbReference type="ARBA" id="ARBA00022801"/>
    </source>
</evidence>
<keyword evidence="3" id="KW-0460">Magnesium</keyword>